<dbReference type="SUPFAM" id="SSF82185">
    <property type="entry name" value="Histone H3 K4-specific methyltransferase SET7/9 N-terminal domain"/>
    <property type="match status" value="2"/>
</dbReference>
<dbReference type="GO" id="GO:0005737">
    <property type="term" value="C:cytoplasm"/>
    <property type="evidence" value="ECO:0007669"/>
    <property type="project" value="TreeGrafter"/>
</dbReference>
<dbReference type="Proteomes" id="UP000683360">
    <property type="component" value="Unassembled WGS sequence"/>
</dbReference>
<dbReference type="Gene3D" id="3.30.420.10">
    <property type="entry name" value="Ribonuclease H-like superfamily/Ribonuclease H"/>
    <property type="match status" value="1"/>
</dbReference>
<dbReference type="GO" id="GO:0016197">
    <property type="term" value="P:endosomal transport"/>
    <property type="evidence" value="ECO:0007669"/>
    <property type="project" value="TreeGrafter"/>
</dbReference>
<organism evidence="4 5">
    <name type="scientific">Mytilus edulis</name>
    <name type="common">Blue mussel</name>
    <dbReference type="NCBI Taxonomy" id="6550"/>
    <lineage>
        <taxon>Eukaryota</taxon>
        <taxon>Metazoa</taxon>
        <taxon>Spiralia</taxon>
        <taxon>Lophotrochozoa</taxon>
        <taxon>Mollusca</taxon>
        <taxon>Bivalvia</taxon>
        <taxon>Autobranchia</taxon>
        <taxon>Pteriomorphia</taxon>
        <taxon>Mytilida</taxon>
        <taxon>Mytiloidea</taxon>
        <taxon>Mytilidae</taxon>
        <taxon>Mytilinae</taxon>
        <taxon>Mytilus</taxon>
    </lineage>
</organism>
<feature type="compositionally biased region" description="Basic and acidic residues" evidence="2">
    <location>
        <begin position="138"/>
        <end position="155"/>
    </location>
</feature>
<dbReference type="SUPFAM" id="SSF109993">
    <property type="entry name" value="VPS9 domain"/>
    <property type="match status" value="1"/>
</dbReference>
<dbReference type="InterPro" id="IPR012337">
    <property type="entry name" value="RNaseH-like_sf"/>
</dbReference>
<dbReference type="SMART" id="SM00479">
    <property type="entry name" value="EXOIII"/>
    <property type="match status" value="1"/>
</dbReference>
<reference evidence="4" key="1">
    <citation type="submission" date="2021-03" db="EMBL/GenBank/DDBJ databases">
        <authorList>
            <person name="Bekaert M."/>
        </authorList>
    </citation>
    <scope>NUCLEOTIDE SEQUENCE</scope>
</reference>
<dbReference type="EMBL" id="CAJPWZ010000811">
    <property type="protein sequence ID" value="CAG2200993.1"/>
    <property type="molecule type" value="Genomic_DNA"/>
</dbReference>
<dbReference type="Gene3D" id="1.20.1050.80">
    <property type="entry name" value="VPS9 domain"/>
    <property type="match status" value="1"/>
</dbReference>
<feature type="domain" description="VPS9" evidence="3">
    <location>
        <begin position="948"/>
        <end position="1109"/>
    </location>
</feature>
<comment type="caution">
    <text evidence="4">The sequence shown here is derived from an EMBL/GenBank/DDBJ whole genome shotgun (WGS) entry which is preliminary data.</text>
</comment>
<gene>
    <name evidence="4" type="ORF">MEDL_15628</name>
</gene>
<dbReference type="Pfam" id="PF00929">
    <property type="entry name" value="RNase_T"/>
    <property type="match status" value="1"/>
</dbReference>
<dbReference type="SUPFAM" id="SSF53098">
    <property type="entry name" value="Ribonuclease H-like"/>
    <property type="match status" value="1"/>
</dbReference>
<evidence type="ECO:0000256" key="1">
    <source>
        <dbReference type="ARBA" id="ARBA00022737"/>
    </source>
</evidence>
<dbReference type="CDD" id="cd06127">
    <property type="entry name" value="DEDDh"/>
    <property type="match status" value="1"/>
</dbReference>
<dbReference type="Pfam" id="PF26202">
    <property type="entry name" value="HA_Alsin"/>
    <property type="match status" value="1"/>
</dbReference>
<dbReference type="PROSITE" id="PS51205">
    <property type="entry name" value="VPS9"/>
    <property type="match status" value="1"/>
</dbReference>
<dbReference type="GO" id="GO:0005085">
    <property type="term" value="F:guanyl-nucleotide exchange factor activity"/>
    <property type="evidence" value="ECO:0007669"/>
    <property type="project" value="TreeGrafter"/>
</dbReference>
<dbReference type="InterPro" id="IPR059093">
    <property type="entry name" value="HA_Alsin"/>
</dbReference>
<accession>A0A8S3QYU3</accession>
<dbReference type="InterPro" id="IPR037191">
    <property type="entry name" value="VPS9_dom_sf"/>
</dbReference>
<sequence length="1109" mass="126239">MKNNLEALIPHQFGDHNLCQPRFCGYKRQTSVKELHRSLPYKAPLSDPVLREKLQNLFEPVISKAASYADLGSSQACEHANRAASLRAPKHLHYGESESLDFRVKASAACINEGRNYLSETFKRHGLSPGSFTVPYNSKKDHEREKRQKKSKLPEQKLRRLKLKEERITSKGACEATEGASYESEISFSEQAEDIERIPDAIPKPLFTAVSSLDNPTFVIIDLETTDLIRRNIIPHIVQIAAKEHRTQTSFNRYIPPQLPMSNEAEKVTGIVWDGRKLFYKGVELDFVNIKVAISDFFMWLNQFSNAVLVAHNGKNFDFRVLSTAVYNCNMYDNFTQIVMGFIDSLALFRSNFPKIEKYNQPFLAQHFCKEEYNAHNAVDDVNMLDKILIAANVSKELMLKLCYNSNSHLLQENFIKAKAKNLPSFHPLIASGVMKMTTAENIAGSGLNCAHLKLIYTRKGEDGLIDVLMSKTAFGKPRVSNDKKLMCSVVQKMGNMFSELGEMKWSDGRRYNGNFKDGHLHGHGKLTIKQDDGSERSQEGYWKEGQLHGMGKVKYSNGDVYDGHFKEGQRHGHGLYHYGGPSPRSTSIYIGEWAEDNRHGYGVLEDIMKGEKYMGMWNEDKKHGKSIVVTLDGMYFEGNFDRDSLMGFGLMLTYDNSCYEGEFYGITQLQGKGKLIMPTGDSIEGIFSGSWNEGLKINGMFKKSDGQQETKKAKLKVQIPSSHYGKMSVPADKKWEGMFVQCRTVLGVKGQAKANTNKAWEGVAVMVSKGRQVLHEMKTRNLSSKWKKFQGSFVEEIEKIPPHDKGMLTTEYYNDIKRYLDRAFEISFHPLGKLMDGLVDVFRAAYVGVGAHPRLLNHAVAEVNSYVKRIYLTVRILFPDLPQNGGPLQIRSEKYVDIDSDDETDGVIALQSTKSEKQVVSAGGLLHPILLPKIYPPLFDLYALHNDKMDEKYWERVQKLNKQGDVALMAYLGVDQKFWLLDESFFSKRSSSLSNIRDHCYVVAIERLQQISTAFSPKEKLQVIRDSFTEITETVQTTLGEEHIWCMDELFPIFQYVVVRSKIRHLGAEVHFIDDLMERYLENGELGIMFTTLYACYYQIQNEKIPTH</sequence>
<dbReference type="PANTHER" id="PTHR46089">
    <property type="entry name" value="ALSIN HOMOLOG"/>
    <property type="match status" value="1"/>
</dbReference>
<dbReference type="InterPro" id="IPR013520">
    <property type="entry name" value="Ribonucl_H"/>
</dbReference>
<evidence type="ECO:0000313" key="5">
    <source>
        <dbReference type="Proteomes" id="UP000683360"/>
    </source>
</evidence>
<evidence type="ECO:0000256" key="2">
    <source>
        <dbReference type="SAM" id="MobiDB-lite"/>
    </source>
</evidence>
<name>A0A8S3QYU3_MYTED</name>
<dbReference type="PANTHER" id="PTHR46089:SF2">
    <property type="entry name" value="ALSIN HOMOLOG"/>
    <property type="match status" value="1"/>
</dbReference>
<dbReference type="Pfam" id="PF25244">
    <property type="entry name" value="PML_C"/>
    <property type="match status" value="1"/>
</dbReference>
<dbReference type="InterPro" id="IPR003409">
    <property type="entry name" value="MORN"/>
</dbReference>
<keyword evidence="1" id="KW-0677">Repeat</keyword>
<dbReference type="AlphaFoldDB" id="A0A8S3QYU3"/>
<feature type="region of interest" description="Disordered" evidence="2">
    <location>
        <begin position="130"/>
        <end position="155"/>
    </location>
</feature>
<dbReference type="InterPro" id="IPR057617">
    <property type="entry name" value="PML_C"/>
</dbReference>
<dbReference type="InterPro" id="IPR036397">
    <property type="entry name" value="RNaseH_sf"/>
</dbReference>
<protein>
    <submittedName>
        <fullName evidence="4">ALS2</fullName>
    </submittedName>
</protein>
<dbReference type="InterPro" id="IPR051984">
    <property type="entry name" value="Alsin"/>
</dbReference>
<evidence type="ECO:0000313" key="4">
    <source>
        <dbReference type="EMBL" id="CAG2200993.1"/>
    </source>
</evidence>
<dbReference type="Pfam" id="PF02493">
    <property type="entry name" value="MORN"/>
    <property type="match status" value="5"/>
</dbReference>
<dbReference type="SMART" id="SM00698">
    <property type="entry name" value="MORN"/>
    <property type="match status" value="5"/>
</dbReference>
<keyword evidence="5" id="KW-1185">Reference proteome</keyword>
<evidence type="ECO:0000259" key="3">
    <source>
        <dbReference type="PROSITE" id="PS51205"/>
    </source>
</evidence>
<dbReference type="Pfam" id="PF02204">
    <property type="entry name" value="VPS9"/>
    <property type="match status" value="1"/>
</dbReference>
<dbReference type="Gene3D" id="2.20.110.10">
    <property type="entry name" value="Histone H3 K4-specific methyltransferase SET7/9 N-terminal domain"/>
    <property type="match status" value="2"/>
</dbReference>
<proteinExistence type="predicted"/>
<dbReference type="OrthoDB" id="6141277at2759"/>
<dbReference type="InterPro" id="IPR003123">
    <property type="entry name" value="VPS9"/>
</dbReference>
<dbReference type="GO" id="GO:0003676">
    <property type="term" value="F:nucleic acid binding"/>
    <property type="evidence" value="ECO:0007669"/>
    <property type="project" value="InterPro"/>
</dbReference>
<dbReference type="GO" id="GO:0031267">
    <property type="term" value="F:small GTPase binding"/>
    <property type="evidence" value="ECO:0007669"/>
    <property type="project" value="TreeGrafter"/>
</dbReference>